<protein>
    <submittedName>
        <fullName evidence="1">Uncharacterized protein</fullName>
    </submittedName>
</protein>
<keyword evidence="2" id="KW-1185">Reference proteome</keyword>
<reference evidence="2" key="1">
    <citation type="submission" date="2016-10" db="EMBL/GenBank/DDBJ databases">
        <authorList>
            <person name="Varghese N."/>
            <person name="Submissions S."/>
        </authorList>
    </citation>
    <scope>NUCLEOTIDE SEQUENCE [LARGE SCALE GENOMIC DNA]</scope>
    <source>
        <strain evidence="2">CGMCC 1.4250</strain>
    </source>
</reference>
<name>A0A1I4NNZ6_9BACI</name>
<dbReference type="AlphaFoldDB" id="A0A1I4NNZ6"/>
<dbReference type="Proteomes" id="UP000198565">
    <property type="component" value="Unassembled WGS sequence"/>
</dbReference>
<evidence type="ECO:0000313" key="2">
    <source>
        <dbReference type="Proteomes" id="UP000198565"/>
    </source>
</evidence>
<proteinExistence type="predicted"/>
<dbReference type="STRING" id="334253.SAMN04487943_10961"/>
<organism evidence="1 2">
    <name type="scientific">Gracilibacillus orientalis</name>
    <dbReference type="NCBI Taxonomy" id="334253"/>
    <lineage>
        <taxon>Bacteria</taxon>
        <taxon>Bacillati</taxon>
        <taxon>Bacillota</taxon>
        <taxon>Bacilli</taxon>
        <taxon>Bacillales</taxon>
        <taxon>Bacillaceae</taxon>
        <taxon>Gracilibacillus</taxon>
    </lineage>
</organism>
<gene>
    <name evidence="1" type="ORF">SAMN04487943_10961</name>
</gene>
<dbReference type="EMBL" id="FOTR01000009">
    <property type="protein sequence ID" value="SFM17262.1"/>
    <property type="molecule type" value="Genomic_DNA"/>
</dbReference>
<accession>A0A1I4NNZ6</accession>
<evidence type="ECO:0000313" key="1">
    <source>
        <dbReference type="EMBL" id="SFM17262.1"/>
    </source>
</evidence>
<sequence length="59" mass="6762">MKWDTPVWQHSLEKGLRMLHSAIDTHIITSHYALPLLIKNKGGLVVEMTDGTEEYNNNN</sequence>